<dbReference type="InterPro" id="IPR029052">
    <property type="entry name" value="Metallo-depent_PP-like"/>
</dbReference>
<sequence length="368" mass="41463">MSVFSVVGSVIFFLFNLYNYKSLAKNILLRKFSSVLLLFFTLIFTFELAFFLHLTNTNQLLYEIAVYSIGFSFMAFCILAPCDLVLKFIEKRQKNHREILNFCFDCFVLLSIVLYVGYGAFNALYNLQITKREVKIKGLEAPLKIALISDTHIGQMLKRDFSQQLVNKINALKPDMVFIVGDFIDTKASNLQDSLDPFLDLNSTYGTFYVSGNHEYYNGINALTNKIKALNFNILENFSLKVAGINIAGVNDIAGLQFGVNEPDFNASLNSTDPNAPTILLTHQPRSIKLIDKELLKSVDLILSGHTHGGQIFPFSLLVWIQQGYLYGQYNLSERTKLIITSGAGFWGPAMRIGSHSEIVELNLIPSR</sequence>
<reference evidence="3 4" key="1">
    <citation type="submission" date="2020-02" db="EMBL/GenBank/DDBJ databases">
        <title>Complete genome sequence of the novel Campylobacter species Candidatus Campylobacter infans.</title>
        <authorList>
            <person name="Duim B."/>
            <person name="Zomer A."/>
            <person name="van der Graaf L."/>
            <person name="Wagenaar J."/>
        </authorList>
    </citation>
    <scope>NUCLEOTIDE SEQUENCE [LARGE SCALE GENOMIC DNA]</scope>
    <source>
        <strain evidence="3 4">19S00001</strain>
    </source>
</reference>
<evidence type="ECO:0000313" key="3">
    <source>
        <dbReference type="EMBL" id="QLI04756.1"/>
    </source>
</evidence>
<feature type="transmembrane region" description="Helical" evidence="1">
    <location>
        <begin position="98"/>
        <end position="121"/>
    </location>
</feature>
<dbReference type="Pfam" id="PF00149">
    <property type="entry name" value="Metallophos"/>
    <property type="match status" value="1"/>
</dbReference>
<dbReference type="CDD" id="cd07385">
    <property type="entry name" value="MPP_YkuE_C"/>
    <property type="match status" value="1"/>
</dbReference>
<dbReference type="Proteomes" id="UP000509414">
    <property type="component" value="Chromosome"/>
</dbReference>
<proteinExistence type="predicted"/>
<feature type="domain" description="Calcineurin-like phosphoesterase" evidence="2">
    <location>
        <begin position="143"/>
        <end position="309"/>
    </location>
</feature>
<keyword evidence="1" id="KW-0812">Transmembrane</keyword>
<name>A0A7H9CFB2_9BACT</name>
<evidence type="ECO:0000259" key="2">
    <source>
        <dbReference type="Pfam" id="PF00149"/>
    </source>
</evidence>
<dbReference type="Gene3D" id="3.60.21.10">
    <property type="match status" value="1"/>
</dbReference>
<keyword evidence="4" id="KW-1185">Reference proteome</keyword>
<dbReference type="InterPro" id="IPR051158">
    <property type="entry name" value="Metallophosphoesterase_sf"/>
</dbReference>
<keyword evidence="1" id="KW-1133">Transmembrane helix</keyword>
<keyword evidence="1" id="KW-0472">Membrane</keyword>
<accession>A0A7H9CFB2</accession>
<dbReference type="KEGG" id="cinf:CINF_0207"/>
<dbReference type="InterPro" id="IPR004843">
    <property type="entry name" value="Calcineurin-like_PHP"/>
</dbReference>
<feature type="transmembrane region" description="Helical" evidence="1">
    <location>
        <begin position="6"/>
        <end position="23"/>
    </location>
</feature>
<dbReference type="RefSeq" id="WP_240156137.1">
    <property type="nucleotide sequence ID" value="NZ_CP049075.1"/>
</dbReference>
<organism evidence="3 4">
    <name type="scientific">Candidatus Campylobacter infans</name>
    <dbReference type="NCBI Taxonomy" id="2561898"/>
    <lineage>
        <taxon>Bacteria</taxon>
        <taxon>Pseudomonadati</taxon>
        <taxon>Campylobacterota</taxon>
        <taxon>Epsilonproteobacteria</taxon>
        <taxon>Campylobacterales</taxon>
        <taxon>Campylobacteraceae</taxon>
        <taxon>Campylobacter</taxon>
    </lineage>
</organism>
<dbReference type="PANTHER" id="PTHR31302">
    <property type="entry name" value="TRANSMEMBRANE PROTEIN WITH METALLOPHOSPHOESTERASE DOMAIN-RELATED"/>
    <property type="match status" value="1"/>
</dbReference>
<dbReference type="GO" id="GO:0016787">
    <property type="term" value="F:hydrolase activity"/>
    <property type="evidence" value="ECO:0007669"/>
    <property type="project" value="InterPro"/>
</dbReference>
<dbReference type="EMBL" id="CP049075">
    <property type="protein sequence ID" value="QLI04756.1"/>
    <property type="molecule type" value="Genomic_DNA"/>
</dbReference>
<feature type="transmembrane region" description="Helical" evidence="1">
    <location>
        <begin position="64"/>
        <end position="86"/>
    </location>
</feature>
<protein>
    <submittedName>
        <fullName evidence="3">Membrane-associated metallophosphoesterase (YkuE domain)</fullName>
    </submittedName>
</protein>
<gene>
    <name evidence="3" type="ORF">CINF_0207</name>
</gene>
<feature type="transmembrane region" description="Helical" evidence="1">
    <location>
        <begin position="35"/>
        <end position="52"/>
    </location>
</feature>
<dbReference type="AlphaFoldDB" id="A0A7H9CFB2"/>
<evidence type="ECO:0000256" key="1">
    <source>
        <dbReference type="SAM" id="Phobius"/>
    </source>
</evidence>
<dbReference type="SUPFAM" id="SSF56300">
    <property type="entry name" value="Metallo-dependent phosphatases"/>
    <property type="match status" value="1"/>
</dbReference>
<dbReference type="PANTHER" id="PTHR31302:SF0">
    <property type="entry name" value="TRANSMEMBRANE PROTEIN WITH METALLOPHOSPHOESTERASE DOMAIN"/>
    <property type="match status" value="1"/>
</dbReference>
<evidence type="ECO:0000313" key="4">
    <source>
        <dbReference type="Proteomes" id="UP000509414"/>
    </source>
</evidence>